<evidence type="ECO:0000313" key="9">
    <source>
        <dbReference type="Proteomes" id="UP001595075"/>
    </source>
</evidence>
<dbReference type="SUPFAM" id="SSF48264">
    <property type="entry name" value="Cytochrome P450"/>
    <property type="match status" value="1"/>
</dbReference>
<keyword evidence="7" id="KW-0472">Membrane</keyword>
<dbReference type="PANTHER" id="PTHR46206">
    <property type="entry name" value="CYTOCHROME P450"/>
    <property type="match status" value="1"/>
</dbReference>
<dbReference type="PROSITE" id="PS00086">
    <property type="entry name" value="CYTOCHROME_P450"/>
    <property type="match status" value="1"/>
</dbReference>
<comment type="cofactor">
    <cofactor evidence="1">
        <name>heme</name>
        <dbReference type="ChEBI" id="CHEBI:30413"/>
    </cofactor>
</comment>
<dbReference type="InterPro" id="IPR001128">
    <property type="entry name" value="Cyt_P450"/>
</dbReference>
<evidence type="ECO:0000256" key="1">
    <source>
        <dbReference type="ARBA" id="ARBA00001971"/>
    </source>
</evidence>
<evidence type="ECO:0000256" key="7">
    <source>
        <dbReference type="SAM" id="Phobius"/>
    </source>
</evidence>
<accession>A0ABR4CTS6</accession>
<evidence type="ECO:0008006" key="10">
    <source>
        <dbReference type="Google" id="ProtNLM"/>
    </source>
</evidence>
<dbReference type="Pfam" id="PF00067">
    <property type="entry name" value="p450"/>
    <property type="match status" value="1"/>
</dbReference>
<name>A0ABR4CTS6_9HELO</name>
<reference evidence="8 9" key="1">
    <citation type="journal article" date="2024" name="Commun. Biol.">
        <title>Comparative genomic analysis of thermophilic fungi reveals convergent evolutionary adaptations and gene losses.</title>
        <authorList>
            <person name="Steindorff A.S."/>
            <person name="Aguilar-Pontes M.V."/>
            <person name="Robinson A.J."/>
            <person name="Andreopoulos B."/>
            <person name="LaButti K."/>
            <person name="Kuo A."/>
            <person name="Mondo S."/>
            <person name="Riley R."/>
            <person name="Otillar R."/>
            <person name="Haridas S."/>
            <person name="Lipzen A."/>
            <person name="Grimwood J."/>
            <person name="Schmutz J."/>
            <person name="Clum A."/>
            <person name="Reid I.D."/>
            <person name="Moisan M.C."/>
            <person name="Butler G."/>
            <person name="Nguyen T.T.M."/>
            <person name="Dewar K."/>
            <person name="Conant G."/>
            <person name="Drula E."/>
            <person name="Henrissat B."/>
            <person name="Hansel C."/>
            <person name="Singer S."/>
            <person name="Hutchinson M.I."/>
            <person name="de Vries R.P."/>
            <person name="Natvig D.O."/>
            <person name="Powell A.J."/>
            <person name="Tsang A."/>
            <person name="Grigoriev I.V."/>
        </authorList>
    </citation>
    <scope>NUCLEOTIDE SEQUENCE [LARGE SCALE GENOMIC DNA]</scope>
    <source>
        <strain evidence="8 9">CBS 494.80</strain>
    </source>
</reference>
<organism evidence="8 9">
    <name type="scientific">Oculimacula yallundae</name>
    <dbReference type="NCBI Taxonomy" id="86028"/>
    <lineage>
        <taxon>Eukaryota</taxon>
        <taxon>Fungi</taxon>
        <taxon>Dikarya</taxon>
        <taxon>Ascomycota</taxon>
        <taxon>Pezizomycotina</taxon>
        <taxon>Leotiomycetes</taxon>
        <taxon>Helotiales</taxon>
        <taxon>Ploettnerulaceae</taxon>
        <taxon>Oculimacula</taxon>
    </lineage>
</organism>
<comment type="similarity">
    <text evidence="2 6">Belongs to the cytochrome P450 family.</text>
</comment>
<sequence length="510" mass="58478">MLSQVNFTDLYSGSLTRLVIVLIFFFIIITSVSSWYRRGQASNVPMYADGDHALLSFNKRWMFDSANLLREGYYKYYEKPFRVWTSQGEQISLPPKYIDGLKMLPDHTFTSQLREFMQVAYTMNPIGPEMLDYVDGVISSDLNRNLAKVFPNLQGEIDAAFPAEIPSSPDWTSVTVYGTVLRLICRISGRMSVGPELNRNTEWIDISSEWTRNVFISAVKLKMLPKILRPIGSYFIPEIKKCRRQNIRARELLQPIIQKREREEVLPGYEKPNDAIEWLRDAVPEDDKENYTFFGIGQLAIGALSIHTVSHLTTNVFLNLAAYPEYVPILREEYENISKECGNEFTLESMAKLKKLDSFLNETLRCNNLSLVSFQRRALRPITLYDGTVLPAGSLVFAPANAISTDNALFPNGDTFDGLRFYKLRESSPETKNKHQLTSIGNTQLHFGAGRHACPGRWYATSEIKLIVVNLLSKYDLKLRDGEKRPESIRFQHRNAPDPKAQVLFRERRV</sequence>
<protein>
    <recommendedName>
        <fullName evidence="10">Cytochrome P450</fullName>
    </recommendedName>
</protein>
<keyword evidence="9" id="KW-1185">Reference proteome</keyword>
<comment type="caution">
    <text evidence="8">The sequence shown here is derived from an EMBL/GenBank/DDBJ whole genome shotgun (WGS) entry which is preliminary data.</text>
</comment>
<evidence type="ECO:0000256" key="2">
    <source>
        <dbReference type="ARBA" id="ARBA00010617"/>
    </source>
</evidence>
<keyword evidence="6" id="KW-0503">Monooxygenase</keyword>
<evidence type="ECO:0000256" key="6">
    <source>
        <dbReference type="RuleBase" id="RU000461"/>
    </source>
</evidence>
<keyword evidence="7" id="KW-1133">Transmembrane helix</keyword>
<dbReference type="PRINTS" id="PR00465">
    <property type="entry name" value="EP450IV"/>
</dbReference>
<dbReference type="InterPro" id="IPR002403">
    <property type="entry name" value="Cyt_P450_E_grp-IV"/>
</dbReference>
<dbReference type="InterPro" id="IPR017972">
    <property type="entry name" value="Cyt_P450_CS"/>
</dbReference>
<keyword evidence="5 6" id="KW-0408">Iron</keyword>
<evidence type="ECO:0000256" key="4">
    <source>
        <dbReference type="ARBA" id="ARBA00023002"/>
    </source>
</evidence>
<keyword evidence="6" id="KW-0349">Heme</keyword>
<gene>
    <name evidence="8" type="ORF">VTL71DRAFT_10301</name>
</gene>
<evidence type="ECO:0000313" key="8">
    <source>
        <dbReference type="EMBL" id="KAL2072977.1"/>
    </source>
</evidence>
<proteinExistence type="inferred from homology"/>
<dbReference type="InterPro" id="IPR036396">
    <property type="entry name" value="Cyt_P450_sf"/>
</dbReference>
<dbReference type="Gene3D" id="1.10.630.10">
    <property type="entry name" value="Cytochrome P450"/>
    <property type="match status" value="1"/>
</dbReference>
<dbReference type="CDD" id="cd11041">
    <property type="entry name" value="CYP503A1-like"/>
    <property type="match status" value="1"/>
</dbReference>
<evidence type="ECO:0000256" key="3">
    <source>
        <dbReference type="ARBA" id="ARBA00022723"/>
    </source>
</evidence>
<keyword evidence="4 6" id="KW-0560">Oxidoreductase</keyword>
<evidence type="ECO:0000256" key="5">
    <source>
        <dbReference type="ARBA" id="ARBA00023004"/>
    </source>
</evidence>
<dbReference type="EMBL" id="JAZHXI010000003">
    <property type="protein sequence ID" value="KAL2072977.1"/>
    <property type="molecule type" value="Genomic_DNA"/>
</dbReference>
<keyword evidence="7" id="KW-0812">Transmembrane</keyword>
<keyword evidence="3 6" id="KW-0479">Metal-binding</keyword>
<dbReference type="Proteomes" id="UP001595075">
    <property type="component" value="Unassembled WGS sequence"/>
</dbReference>
<feature type="transmembrane region" description="Helical" evidence="7">
    <location>
        <begin position="15"/>
        <end position="36"/>
    </location>
</feature>